<sequence length="146" mass="16498">MSYCKIEAPYPTAEAGEKRVIFALDHKGDEAEQEQYMLQLIPGRVLELSREDAANHQALGGSIEQHSVEGWGATFFHVKLEKQAASTLMHVHDEDHGEKVRKFVAMSTAPMFPYRSRYPVVVYLPKDAELRYGVWCGGRQMQAATE</sequence>
<evidence type="ECO:0000256" key="1">
    <source>
        <dbReference type="ARBA" id="ARBA00010558"/>
    </source>
</evidence>
<dbReference type="OrthoDB" id="271632at2759"/>
<dbReference type="Proteomes" id="UP000007259">
    <property type="component" value="Chromosome 15"/>
</dbReference>
<keyword evidence="3" id="KW-1185">Reference proteome</keyword>
<dbReference type="GeneID" id="13449713"/>
<dbReference type="EMBL" id="FR799568">
    <property type="protein sequence ID" value="CBZ25050.1"/>
    <property type="molecule type" value="Genomic_DNA"/>
</dbReference>
<accession>E9AQ32</accession>
<evidence type="ECO:0000313" key="3">
    <source>
        <dbReference type="Proteomes" id="UP000007259"/>
    </source>
</evidence>
<dbReference type="PANTHER" id="PTHR35890:SF3">
    <property type="entry name" value="ECOTIN"/>
    <property type="match status" value="1"/>
</dbReference>
<proteinExistence type="inferred from homology"/>
<organism evidence="2 3">
    <name type="scientific">Leishmania mexicana (strain MHOM/GT/2001/U1103)</name>
    <dbReference type="NCBI Taxonomy" id="929439"/>
    <lineage>
        <taxon>Eukaryota</taxon>
        <taxon>Discoba</taxon>
        <taxon>Euglenozoa</taxon>
        <taxon>Kinetoplastea</taxon>
        <taxon>Metakinetoplastina</taxon>
        <taxon>Trypanosomatida</taxon>
        <taxon>Trypanosomatidae</taxon>
        <taxon>Leishmaniinae</taxon>
        <taxon>Leishmania</taxon>
    </lineage>
</organism>
<dbReference type="Pfam" id="PF03974">
    <property type="entry name" value="Ecotin"/>
    <property type="match status" value="1"/>
</dbReference>
<protein>
    <submittedName>
        <fullName evidence="2">Ecotin</fullName>
    </submittedName>
</protein>
<dbReference type="Gene3D" id="2.60.40.550">
    <property type="entry name" value="Ecotin"/>
    <property type="match status" value="1"/>
</dbReference>
<dbReference type="OMA" id="NDAANHQ"/>
<gene>
    <name evidence="2" type="ORF">LMXM_15_0300</name>
</gene>
<evidence type="ECO:0000313" key="2">
    <source>
        <dbReference type="EMBL" id="CBZ25050.1"/>
    </source>
</evidence>
<dbReference type="InterPro" id="IPR036198">
    <property type="entry name" value="Ecotin_sf"/>
</dbReference>
<dbReference type="RefSeq" id="XP_003873559.1">
    <property type="nucleotide sequence ID" value="XM_003873510.1"/>
</dbReference>
<comment type="similarity">
    <text evidence="1">Belongs to the protease inhibitor I11 (ecotin) family.</text>
</comment>
<dbReference type="SUPFAM" id="SSF49772">
    <property type="entry name" value="Ecotin, trypsin inhibitor"/>
    <property type="match status" value="1"/>
</dbReference>
<dbReference type="PhylomeDB" id="E9AQ32"/>
<name>E9AQ32_LEIMU</name>
<reference evidence="2 3" key="1">
    <citation type="journal article" date="2011" name="Genome Res.">
        <title>Chromosome and gene copy number variation allow major structural change between species and strains of Leishmania.</title>
        <authorList>
            <person name="Rogers M.B."/>
            <person name="Hilley J.D."/>
            <person name="Dickens N.J."/>
            <person name="Wilkes J."/>
            <person name="Bates P.A."/>
            <person name="Depledge D.P."/>
            <person name="Harris D."/>
            <person name="Her Y."/>
            <person name="Herzyk P."/>
            <person name="Imamura H."/>
            <person name="Otto T.D."/>
            <person name="Sanders M."/>
            <person name="Seeger K."/>
            <person name="Dujardin J.C."/>
            <person name="Berriman M."/>
            <person name="Smith D.F."/>
            <person name="Hertz-Fowler C."/>
            <person name="Mottram J.C."/>
        </authorList>
    </citation>
    <scope>NUCLEOTIDE SEQUENCE [LARGE SCALE GENOMIC DNA]</scope>
    <source>
        <strain evidence="2 3">MHOM/GT/2001/U1103</strain>
    </source>
</reference>
<dbReference type="PANTHER" id="PTHR35890">
    <property type="match status" value="1"/>
</dbReference>
<dbReference type="KEGG" id="lmi:LMXM_15_0300"/>
<dbReference type="VEuPathDB" id="TriTrypDB:LmxM.15.0300"/>
<dbReference type="InterPro" id="IPR005658">
    <property type="entry name" value="Prot_inh_ecotin"/>
</dbReference>
<dbReference type="AlphaFoldDB" id="E9AQ32"/>
<dbReference type="GO" id="GO:0004867">
    <property type="term" value="F:serine-type endopeptidase inhibitor activity"/>
    <property type="evidence" value="ECO:0007669"/>
    <property type="project" value="InterPro"/>
</dbReference>